<reference evidence="1 2" key="1">
    <citation type="journal article" date="2018" name="Mol. Plant">
        <title>The genome of Artemisia annua provides insight into the evolution of Asteraceae family and artemisinin biosynthesis.</title>
        <authorList>
            <person name="Shen Q."/>
            <person name="Zhang L."/>
            <person name="Liao Z."/>
            <person name="Wang S."/>
            <person name="Yan T."/>
            <person name="Shi P."/>
            <person name="Liu M."/>
            <person name="Fu X."/>
            <person name="Pan Q."/>
            <person name="Wang Y."/>
            <person name="Lv Z."/>
            <person name="Lu X."/>
            <person name="Zhang F."/>
            <person name="Jiang W."/>
            <person name="Ma Y."/>
            <person name="Chen M."/>
            <person name="Hao X."/>
            <person name="Li L."/>
            <person name="Tang Y."/>
            <person name="Lv G."/>
            <person name="Zhou Y."/>
            <person name="Sun X."/>
            <person name="Brodelius P.E."/>
            <person name="Rose J.K.C."/>
            <person name="Tang K."/>
        </authorList>
    </citation>
    <scope>NUCLEOTIDE SEQUENCE [LARGE SCALE GENOMIC DNA]</scope>
    <source>
        <strain evidence="2">cv. Huhao1</strain>
        <tissue evidence="1">Leaf</tissue>
    </source>
</reference>
<accession>A0A2U1PT50</accession>
<protein>
    <submittedName>
        <fullName evidence="1">Uncharacterized protein</fullName>
    </submittedName>
</protein>
<dbReference type="OrthoDB" id="550780at2759"/>
<proteinExistence type="predicted"/>
<organism evidence="1 2">
    <name type="scientific">Artemisia annua</name>
    <name type="common">Sweet wormwood</name>
    <dbReference type="NCBI Taxonomy" id="35608"/>
    <lineage>
        <taxon>Eukaryota</taxon>
        <taxon>Viridiplantae</taxon>
        <taxon>Streptophyta</taxon>
        <taxon>Embryophyta</taxon>
        <taxon>Tracheophyta</taxon>
        <taxon>Spermatophyta</taxon>
        <taxon>Magnoliopsida</taxon>
        <taxon>eudicotyledons</taxon>
        <taxon>Gunneridae</taxon>
        <taxon>Pentapetalae</taxon>
        <taxon>asterids</taxon>
        <taxon>campanulids</taxon>
        <taxon>Asterales</taxon>
        <taxon>Asteraceae</taxon>
        <taxon>Asteroideae</taxon>
        <taxon>Anthemideae</taxon>
        <taxon>Artemisiinae</taxon>
        <taxon>Artemisia</taxon>
    </lineage>
</organism>
<sequence length="97" mass="10829">MTNTTHTLISSQNPNVDNCDEKPVRIIPGLAGIVQAKKRHKIADTRDCREECVMSTLEYIRKIVEDVGKDEDFMHGPRVSAVEFVNADEGKIVIPHG</sequence>
<comment type="caution">
    <text evidence="1">The sequence shown here is derived from an EMBL/GenBank/DDBJ whole genome shotgun (WGS) entry which is preliminary data.</text>
</comment>
<dbReference type="AlphaFoldDB" id="A0A2U1PT50"/>
<evidence type="ECO:0000313" key="2">
    <source>
        <dbReference type="Proteomes" id="UP000245207"/>
    </source>
</evidence>
<evidence type="ECO:0000313" key="1">
    <source>
        <dbReference type="EMBL" id="PWA88892.1"/>
    </source>
</evidence>
<keyword evidence="2" id="KW-1185">Reference proteome</keyword>
<gene>
    <name evidence="1" type="ORF">CTI12_AA057610</name>
</gene>
<name>A0A2U1PT50_ARTAN</name>
<dbReference type="EMBL" id="PKPP01000770">
    <property type="protein sequence ID" value="PWA88892.1"/>
    <property type="molecule type" value="Genomic_DNA"/>
</dbReference>
<dbReference type="Proteomes" id="UP000245207">
    <property type="component" value="Unassembled WGS sequence"/>
</dbReference>